<evidence type="ECO:0000313" key="2">
    <source>
        <dbReference type="EMBL" id="KAK3343375.1"/>
    </source>
</evidence>
<dbReference type="EMBL" id="JAUIQD010000007">
    <property type="protein sequence ID" value="KAK3343375.1"/>
    <property type="molecule type" value="Genomic_DNA"/>
</dbReference>
<reference evidence="2" key="1">
    <citation type="journal article" date="2023" name="Mol. Phylogenet. Evol.">
        <title>Genome-scale phylogeny and comparative genomics of the fungal order Sordariales.</title>
        <authorList>
            <person name="Hensen N."/>
            <person name="Bonometti L."/>
            <person name="Westerberg I."/>
            <person name="Brannstrom I.O."/>
            <person name="Guillou S."/>
            <person name="Cros-Aarteil S."/>
            <person name="Calhoun S."/>
            <person name="Haridas S."/>
            <person name="Kuo A."/>
            <person name="Mondo S."/>
            <person name="Pangilinan J."/>
            <person name="Riley R."/>
            <person name="LaButti K."/>
            <person name="Andreopoulos B."/>
            <person name="Lipzen A."/>
            <person name="Chen C."/>
            <person name="Yan M."/>
            <person name="Daum C."/>
            <person name="Ng V."/>
            <person name="Clum A."/>
            <person name="Steindorff A."/>
            <person name="Ohm R.A."/>
            <person name="Martin F."/>
            <person name="Silar P."/>
            <person name="Natvig D.O."/>
            <person name="Lalanne C."/>
            <person name="Gautier V."/>
            <person name="Ament-Velasquez S.L."/>
            <person name="Kruys A."/>
            <person name="Hutchinson M.I."/>
            <person name="Powell A.J."/>
            <person name="Barry K."/>
            <person name="Miller A.N."/>
            <person name="Grigoriev I.V."/>
            <person name="Debuchy R."/>
            <person name="Gladieux P."/>
            <person name="Hiltunen Thoren M."/>
            <person name="Johannesson H."/>
        </authorList>
    </citation>
    <scope>NUCLEOTIDE SEQUENCE</scope>
    <source>
        <strain evidence="2">CBS 955.72</strain>
    </source>
</reference>
<name>A0AAJ0H7X9_9PEZI</name>
<reference evidence="2" key="2">
    <citation type="submission" date="2023-06" db="EMBL/GenBank/DDBJ databases">
        <authorList>
            <consortium name="Lawrence Berkeley National Laboratory"/>
            <person name="Haridas S."/>
            <person name="Hensen N."/>
            <person name="Bonometti L."/>
            <person name="Westerberg I."/>
            <person name="Brannstrom I.O."/>
            <person name="Guillou S."/>
            <person name="Cros-Aarteil S."/>
            <person name="Calhoun S."/>
            <person name="Kuo A."/>
            <person name="Mondo S."/>
            <person name="Pangilinan J."/>
            <person name="Riley R."/>
            <person name="Labutti K."/>
            <person name="Andreopoulos B."/>
            <person name="Lipzen A."/>
            <person name="Chen C."/>
            <person name="Yanf M."/>
            <person name="Daum C."/>
            <person name="Ng V."/>
            <person name="Clum A."/>
            <person name="Steindorff A."/>
            <person name="Ohm R."/>
            <person name="Martin F."/>
            <person name="Silar P."/>
            <person name="Natvig D."/>
            <person name="Lalanne C."/>
            <person name="Gautier V."/>
            <person name="Ament-Velasquez S.L."/>
            <person name="Kruys A."/>
            <person name="Hutchinson M.I."/>
            <person name="Powell A.J."/>
            <person name="Barry K."/>
            <person name="Miller A.N."/>
            <person name="Grigoriev I.V."/>
            <person name="Debuchy R."/>
            <person name="Gladieux P."/>
            <person name="Thoren M.H."/>
            <person name="Johannesson H."/>
        </authorList>
    </citation>
    <scope>NUCLEOTIDE SEQUENCE</scope>
    <source>
        <strain evidence="2">CBS 955.72</strain>
    </source>
</reference>
<feature type="region of interest" description="Disordered" evidence="1">
    <location>
        <begin position="98"/>
        <end position="141"/>
    </location>
</feature>
<protein>
    <submittedName>
        <fullName evidence="2">Uncharacterized protein</fullName>
    </submittedName>
</protein>
<sequence length="312" mass="32120">MVMLVPATLGIQVGLGGETCSHEALGYLACRYPLSLTCIEEVGAQAVAFCSSFLSLTATSFSTNLLVTTTTVVEIAVSQTTEISTSTTTSDTTITAVSTETDTSATSTATTTSYVPPEQQLPGKLKRRGPRKCPDLSKKPLSRRPALSLSSVCSCLGVTVTTVVTLEIITASSTETDFSTSTSISTTTSTDLEVSVSTITTSSRTTTTTGVVATTTALVDYCDITYAGHDPGTGDALISPPGVASGRDCCLLCWITENCVAAAYPGACQLLVKITTLDGAPTSAQCPLGVEDYPFGPSPGVVYRGPCSPGLN</sequence>
<dbReference type="Proteomes" id="UP001275084">
    <property type="component" value="Unassembled WGS sequence"/>
</dbReference>
<gene>
    <name evidence="2" type="ORF">B0T25DRAFT_521534</name>
</gene>
<accession>A0AAJ0H7X9</accession>
<comment type="caution">
    <text evidence="2">The sequence shown here is derived from an EMBL/GenBank/DDBJ whole genome shotgun (WGS) entry which is preliminary data.</text>
</comment>
<dbReference type="AlphaFoldDB" id="A0AAJ0H7X9"/>
<proteinExistence type="predicted"/>
<evidence type="ECO:0000256" key="1">
    <source>
        <dbReference type="SAM" id="MobiDB-lite"/>
    </source>
</evidence>
<organism evidence="2 3">
    <name type="scientific">Lasiosphaeria hispida</name>
    <dbReference type="NCBI Taxonomy" id="260671"/>
    <lineage>
        <taxon>Eukaryota</taxon>
        <taxon>Fungi</taxon>
        <taxon>Dikarya</taxon>
        <taxon>Ascomycota</taxon>
        <taxon>Pezizomycotina</taxon>
        <taxon>Sordariomycetes</taxon>
        <taxon>Sordariomycetidae</taxon>
        <taxon>Sordariales</taxon>
        <taxon>Lasiosphaeriaceae</taxon>
        <taxon>Lasiosphaeria</taxon>
    </lineage>
</organism>
<keyword evidence="3" id="KW-1185">Reference proteome</keyword>
<evidence type="ECO:0000313" key="3">
    <source>
        <dbReference type="Proteomes" id="UP001275084"/>
    </source>
</evidence>
<feature type="compositionally biased region" description="Low complexity" evidence="1">
    <location>
        <begin position="98"/>
        <end position="113"/>
    </location>
</feature>